<name>A0AAV6JHW7_9ERIC</name>
<dbReference type="Proteomes" id="UP000823749">
    <property type="component" value="Chromosome 7"/>
</dbReference>
<organism evidence="1 2">
    <name type="scientific">Rhododendron griersonianum</name>
    <dbReference type="NCBI Taxonomy" id="479676"/>
    <lineage>
        <taxon>Eukaryota</taxon>
        <taxon>Viridiplantae</taxon>
        <taxon>Streptophyta</taxon>
        <taxon>Embryophyta</taxon>
        <taxon>Tracheophyta</taxon>
        <taxon>Spermatophyta</taxon>
        <taxon>Magnoliopsida</taxon>
        <taxon>eudicotyledons</taxon>
        <taxon>Gunneridae</taxon>
        <taxon>Pentapetalae</taxon>
        <taxon>asterids</taxon>
        <taxon>Ericales</taxon>
        <taxon>Ericaceae</taxon>
        <taxon>Ericoideae</taxon>
        <taxon>Rhodoreae</taxon>
        <taxon>Rhododendron</taxon>
    </lineage>
</organism>
<dbReference type="EMBL" id="JACTNZ010000007">
    <property type="protein sequence ID" value="KAG5540781.1"/>
    <property type="molecule type" value="Genomic_DNA"/>
</dbReference>
<keyword evidence="2" id="KW-1185">Reference proteome</keyword>
<evidence type="ECO:0000313" key="1">
    <source>
        <dbReference type="EMBL" id="KAG5540781.1"/>
    </source>
</evidence>
<proteinExistence type="predicted"/>
<comment type="caution">
    <text evidence="1">The sequence shown here is derived from an EMBL/GenBank/DDBJ whole genome shotgun (WGS) entry which is preliminary data.</text>
</comment>
<accession>A0AAV6JHW7</accession>
<protein>
    <submittedName>
        <fullName evidence="1">Uncharacterized protein</fullName>
    </submittedName>
</protein>
<dbReference type="AlphaFoldDB" id="A0AAV6JHW7"/>
<sequence length="181" mass="20477">MMTHGFDPNGPEIHIQSVTFSVQNISSSHITTRGEIKFIVAKPRDCSASIYDDTVVSIFYKEKPLSMTVMEPFTQKEKNHTMVKAMFPSIVSPIDTRVSKRMALYFVHNSSFEFSFDVKAKGRLWPNKWMGPEDSDDARWINIWCPNVKVEIVAKTGLGTMAGESLKCEVKAQNRLDVLLA</sequence>
<reference evidence="1" key="1">
    <citation type="submission" date="2020-08" db="EMBL/GenBank/DDBJ databases">
        <title>Plant Genome Project.</title>
        <authorList>
            <person name="Zhang R.-G."/>
        </authorList>
    </citation>
    <scope>NUCLEOTIDE SEQUENCE</scope>
    <source>
        <strain evidence="1">WSP0</strain>
        <tissue evidence="1">Leaf</tissue>
    </source>
</reference>
<evidence type="ECO:0000313" key="2">
    <source>
        <dbReference type="Proteomes" id="UP000823749"/>
    </source>
</evidence>
<gene>
    <name evidence="1" type="ORF">RHGRI_020868</name>
</gene>